<keyword evidence="5" id="KW-0443">Lipid metabolism</keyword>
<dbReference type="PANTHER" id="PTHR23063">
    <property type="entry name" value="PHOSPHOLIPID ACYLTRANSFERASE"/>
    <property type="match status" value="1"/>
</dbReference>
<dbReference type="EMBL" id="FQWM01000001">
    <property type="protein sequence ID" value="SHG27541.1"/>
    <property type="molecule type" value="Genomic_DNA"/>
</dbReference>
<evidence type="ECO:0000256" key="3">
    <source>
        <dbReference type="ARBA" id="ARBA00022692"/>
    </source>
</evidence>
<feature type="transmembrane region" description="Helical" evidence="8">
    <location>
        <begin position="121"/>
        <end position="140"/>
    </location>
</feature>
<accession>A0A1M5IH12</accession>
<sequence length="276" mass="30468">MTSPTWTGEADYPTAQKISLFGWLRVALRGSLIAAVLVLGIVTLTLIRLIEKPIFGLRRPVGGYVPALVCRISLFLMGIRFHTSGTPMRGGGAAVANHSSWLDIFTLNAKNPVFFVSKSEVARWPGIGFLAKIAGTVFIARDRKEAQAQKDLFENNLAAGQKLLFFPEGTSTDSLRVLPFKPTLFAAFFAESLRESIQVQPVTVNYHAPEGADPRFYGWWGDMEFGAHLLQMLAARSHGRVEVIYHPPLSVRDFQNRKALAAAAESQVRAGHFRTQ</sequence>
<dbReference type="RefSeq" id="WP_072789534.1">
    <property type="nucleotide sequence ID" value="NZ_FQWM01000001.1"/>
</dbReference>
<gene>
    <name evidence="10" type="ORF">SAMN04488044_0327</name>
</gene>
<keyword evidence="2 10" id="KW-0808">Transferase</keyword>
<dbReference type="Proteomes" id="UP000184211">
    <property type="component" value="Unassembled WGS sequence"/>
</dbReference>
<keyword evidence="3 8" id="KW-0812">Transmembrane</keyword>
<evidence type="ECO:0000259" key="9">
    <source>
        <dbReference type="SMART" id="SM00563"/>
    </source>
</evidence>
<dbReference type="GO" id="GO:0016746">
    <property type="term" value="F:acyltransferase activity"/>
    <property type="evidence" value="ECO:0007669"/>
    <property type="project" value="UniProtKB-KW"/>
</dbReference>
<keyword evidence="6 8" id="KW-0472">Membrane</keyword>
<dbReference type="InterPro" id="IPR002123">
    <property type="entry name" value="Plipid/glycerol_acylTrfase"/>
</dbReference>
<dbReference type="PANTHER" id="PTHR23063:SF52">
    <property type="entry name" value="LYSOPHOSPHATIDYLCHOLINE ACYLTRANSFERASE"/>
    <property type="match status" value="1"/>
</dbReference>
<keyword evidence="7 10" id="KW-0012">Acyltransferase</keyword>
<dbReference type="STRING" id="870908.SAMN04488044_0327"/>
<evidence type="ECO:0000256" key="6">
    <source>
        <dbReference type="ARBA" id="ARBA00023136"/>
    </source>
</evidence>
<dbReference type="OrthoDB" id="9806880at2"/>
<keyword evidence="4 8" id="KW-1133">Transmembrane helix</keyword>
<dbReference type="GO" id="GO:0016020">
    <property type="term" value="C:membrane"/>
    <property type="evidence" value="ECO:0007669"/>
    <property type="project" value="UniProtKB-SubCell"/>
</dbReference>
<comment type="subcellular location">
    <subcellularLocation>
        <location evidence="1">Membrane</location>
    </subcellularLocation>
</comment>
<evidence type="ECO:0000313" key="11">
    <source>
        <dbReference type="Proteomes" id="UP000184211"/>
    </source>
</evidence>
<evidence type="ECO:0000256" key="7">
    <source>
        <dbReference type="ARBA" id="ARBA00023315"/>
    </source>
</evidence>
<dbReference type="CDD" id="cd07989">
    <property type="entry name" value="LPLAT_AGPAT-like"/>
    <property type="match status" value="1"/>
</dbReference>
<feature type="transmembrane region" description="Helical" evidence="8">
    <location>
        <begin position="26"/>
        <end position="49"/>
    </location>
</feature>
<dbReference type="SUPFAM" id="SSF69593">
    <property type="entry name" value="Glycerol-3-phosphate (1)-acyltransferase"/>
    <property type="match status" value="1"/>
</dbReference>
<dbReference type="Pfam" id="PF01553">
    <property type="entry name" value="Acyltransferase"/>
    <property type="match status" value="1"/>
</dbReference>
<evidence type="ECO:0000313" key="10">
    <source>
        <dbReference type="EMBL" id="SHG27541.1"/>
    </source>
</evidence>
<evidence type="ECO:0000256" key="8">
    <source>
        <dbReference type="SAM" id="Phobius"/>
    </source>
</evidence>
<keyword evidence="11" id="KW-1185">Reference proteome</keyword>
<evidence type="ECO:0000256" key="4">
    <source>
        <dbReference type="ARBA" id="ARBA00022989"/>
    </source>
</evidence>
<feature type="transmembrane region" description="Helical" evidence="8">
    <location>
        <begin position="61"/>
        <end position="81"/>
    </location>
</feature>
<feature type="domain" description="Phospholipid/glycerol acyltransferase" evidence="9">
    <location>
        <begin position="92"/>
        <end position="207"/>
    </location>
</feature>
<evidence type="ECO:0000256" key="1">
    <source>
        <dbReference type="ARBA" id="ARBA00004370"/>
    </source>
</evidence>
<dbReference type="SMART" id="SM00563">
    <property type="entry name" value="PlsC"/>
    <property type="match status" value="1"/>
</dbReference>
<name>A0A1M5IH12_9RHOB</name>
<proteinExistence type="predicted"/>
<dbReference type="AlphaFoldDB" id="A0A1M5IH12"/>
<reference evidence="11" key="1">
    <citation type="submission" date="2016-11" db="EMBL/GenBank/DDBJ databases">
        <authorList>
            <person name="Varghese N."/>
            <person name="Submissions S."/>
        </authorList>
    </citation>
    <scope>NUCLEOTIDE SEQUENCE [LARGE SCALE GENOMIC DNA]</scope>
    <source>
        <strain evidence="11">DSM 28223</strain>
    </source>
</reference>
<organism evidence="10 11">
    <name type="scientific">Cognatishimia maritima</name>
    <dbReference type="NCBI Taxonomy" id="870908"/>
    <lineage>
        <taxon>Bacteria</taxon>
        <taxon>Pseudomonadati</taxon>
        <taxon>Pseudomonadota</taxon>
        <taxon>Alphaproteobacteria</taxon>
        <taxon>Rhodobacterales</taxon>
        <taxon>Paracoccaceae</taxon>
        <taxon>Cognatishimia</taxon>
    </lineage>
</organism>
<protein>
    <submittedName>
        <fullName evidence="10">Lyso-ornithine lipid acyltransferase</fullName>
    </submittedName>
</protein>
<evidence type="ECO:0000256" key="2">
    <source>
        <dbReference type="ARBA" id="ARBA00022679"/>
    </source>
</evidence>
<dbReference type="GO" id="GO:0006629">
    <property type="term" value="P:lipid metabolic process"/>
    <property type="evidence" value="ECO:0007669"/>
    <property type="project" value="UniProtKB-KW"/>
</dbReference>
<evidence type="ECO:0000256" key="5">
    <source>
        <dbReference type="ARBA" id="ARBA00023098"/>
    </source>
</evidence>